<dbReference type="AlphaFoldDB" id="A1CGU8"/>
<keyword evidence="2" id="KW-0732">Signal</keyword>
<organism evidence="3 4">
    <name type="scientific">Aspergillus clavatus (strain ATCC 1007 / CBS 513.65 / DSM 816 / NCTC 3887 / NRRL 1 / QM 1276 / 107)</name>
    <dbReference type="NCBI Taxonomy" id="344612"/>
    <lineage>
        <taxon>Eukaryota</taxon>
        <taxon>Fungi</taxon>
        <taxon>Dikarya</taxon>
        <taxon>Ascomycota</taxon>
        <taxon>Pezizomycotina</taxon>
        <taxon>Eurotiomycetes</taxon>
        <taxon>Eurotiomycetidae</taxon>
        <taxon>Eurotiales</taxon>
        <taxon>Aspergillaceae</taxon>
        <taxon>Aspergillus</taxon>
        <taxon>Aspergillus subgen. Fumigati</taxon>
    </lineage>
</organism>
<dbReference type="HOGENOM" id="CLU_1777012_0_0_1"/>
<feature type="compositionally biased region" description="Basic and acidic residues" evidence="1">
    <location>
        <begin position="54"/>
        <end position="78"/>
    </location>
</feature>
<dbReference type="RefSeq" id="XP_001271529.1">
    <property type="nucleotide sequence ID" value="XM_001271528.1"/>
</dbReference>
<feature type="signal peptide" evidence="2">
    <location>
        <begin position="1"/>
        <end position="21"/>
    </location>
</feature>
<evidence type="ECO:0000256" key="1">
    <source>
        <dbReference type="SAM" id="MobiDB-lite"/>
    </source>
</evidence>
<proteinExistence type="predicted"/>
<feature type="chain" id="PRO_5002633164" evidence="2">
    <location>
        <begin position="22"/>
        <end position="146"/>
    </location>
</feature>
<accession>A1CGU8</accession>
<feature type="region of interest" description="Disordered" evidence="1">
    <location>
        <begin position="54"/>
        <end position="120"/>
    </location>
</feature>
<evidence type="ECO:0000313" key="4">
    <source>
        <dbReference type="Proteomes" id="UP000006701"/>
    </source>
</evidence>
<keyword evidence="4" id="KW-1185">Reference proteome</keyword>
<dbReference type="OMA" id="HVVNDNP"/>
<evidence type="ECO:0000313" key="3">
    <source>
        <dbReference type="EMBL" id="EAW10103.1"/>
    </source>
</evidence>
<dbReference type="KEGG" id="act:ACLA_045680"/>
<name>A1CGU8_ASPCL</name>
<reference evidence="3 4" key="1">
    <citation type="journal article" date="2008" name="PLoS Genet.">
        <title>Genomic islands in the pathogenic filamentous fungus Aspergillus fumigatus.</title>
        <authorList>
            <person name="Fedorova N.D."/>
            <person name="Khaldi N."/>
            <person name="Joardar V.S."/>
            <person name="Maiti R."/>
            <person name="Amedeo P."/>
            <person name="Anderson M.J."/>
            <person name="Crabtree J."/>
            <person name="Silva J.C."/>
            <person name="Badger J.H."/>
            <person name="Albarraq A."/>
            <person name="Angiuoli S."/>
            <person name="Bussey H."/>
            <person name="Bowyer P."/>
            <person name="Cotty P.J."/>
            <person name="Dyer P.S."/>
            <person name="Egan A."/>
            <person name="Galens K."/>
            <person name="Fraser-Liggett C.M."/>
            <person name="Haas B.J."/>
            <person name="Inman J.M."/>
            <person name="Kent R."/>
            <person name="Lemieux S."/>
            <person name="Malavazi I."/>
            <person name="Orvis J."/>
            <person name="Roemer T."/>
            <person name="Ronning C.M."/>
            <person name="Sundaram J.P."/>
            <person name="Sutton G."/>
            <person name="Turner G."/>
            <person name="Venter J.C."/>
            <person name="White O.R."/>
            <person name="Whitty B.R."/>
            <person name="Youngman P."/>
            <person name="Wolfe K.H."/>
            <person name="Goldman G.H."/>
            <person name="Wortman J.R."/>
            <person name="Jiang B."/>
            <person name="Denning D.W."/>
            <person name="Nierman W.C."/>
        </authorList>
    </citation>
    <scope>NUCLEOTIDE SEQUENCE [LARGE SCALE GENOMIC DNA]</scope>
    <source>
        <strain evidence="4">ATCC 1007 / CBS 513.65 / DSM 816 / NCTC 3887 / NRRL 1</strain>
    </source>
</reference>
<dbReference type="Proteomes" id="UP000006701">
    <property type="component" value="Unassembled WGS sequence"/>
</dbReference>
<dbReference type="VEuPathDB" id="FungiDB:ACLA_045680"/>
<dbReference type="EMBL" id="DS027054">
    <property type="protein sequence ID" value="EAW10103.1"/>
    <property type="molecule type" value="Genomic_DNA"/>
</dbReference>
<gene>
    <name evidence="3" type="ORF">ACLA_045680</name>
</gene>
<protein>
    <submittedName>
        <fullName evidence="3">Uncharacterized protein</fullName>
    </submittedName>
</protein>
<feature type="compositionally biased region" description="Low complexity" evidence="1">
    <location>
        <begin position="80"/>
        <end position="120"/>
    </location>
</feature>
<evidence type="ECO:0000256" key="2">
    <source>
        <dbReference type="SAM" id="SignalP"/>
    </source>
</evidence>
<sequence>MARLSLSFLALCFFLALMASALPAKRDSTDLDASDAIQTAFDALQAMDNVKENIKTQTEKKKDDASAAKAAQTEDRTATAEPVPMPESESVPSPSPSSTAAEKPAPAASSSAAAPAGSAHASDNFLSKVPIFGPLLGGGQGLGSIL</sequence>
<dbReference type="GeneID" id="4704400"/>